<keyword evidence="9 12" id="KW-0472">Membrane</keyword>
<dbReference type="GO" id="GO:0005886">
    <property type="term" value="C:plasma membrane"/>
    <property type="evidence" value="ECO:0007669"/>
    <property type="project" value="UniProtKB-SubCell"/>
</dbReference>
<feature type="domain" description="Tyrosine-protein kinase G-rich" evidence="14">
    <location>
        <begin position="149"/>
        <end position="192"/>
    </location>
</feature>
<evidence type="ECO:0000259" key="13">
    <source>
        <dbReference type="Pfam" id="PF02706"/>
    </source>
</evidence>
<evidence type="ECO:0000256" key="5">
    <source>
        <dbReference type="ARBA" id="ARBA00022475"/>
    </source>
</evidence>
<keyword evidence="5" id="KW-1003">Cell membrane</keyword>
<dbReference type="PANTHER" id="PTHR32309">
    <property type="entry name" value="TYROSINE-PROTEIN KINASE"/>
    <property type="match status" value="1"/>
</dbReference>
<dbReference type="InterPro" id="IPR003856">
    <property type="entry name" value="LPS_length_determ_N"/>
</dbReference>
<accession>A0AB38A129</accession>
<comment type="pathway">
    <text evidence="2">Capsule biogenesis; capsule polysaccharide biosynthesis.</text>
</comment>
<protein>
    <recommendedName>
        <fullName evidence="4">Capsular polysaccharide biosynthesis protein CpsC</fullName>
    </recommendedName>
</protein>
<keyword evidence="6 12" id="KW-0812">Transmembrane</keyword>
<comment type="similarity">
    <text evidence="3">Belongs to the CpsC/CapA family.</text>
</comment>
<keyword evidence="16" id="KW-1185">Reference proteome</keyword>
<dbReference type="PANTHER" id="PTHR32309:SF13">
    <property type="entry name" value="FERRIC ENTEROBACTIN TRANSPORT PROTEIN FEPE"/>
    <property type="match status" value="1"/>
</dbReference>
<name>A0AB38A129_9LACT</name>
<evidence type="ECO:0000256" key="7">
    <source>
        <dbReference type="ARBA" id="ARBA00022903"/>
    </source>
</evidence>
<evidence type="ECO:0000313" key="16">
    <source>
        <dbReference type="Proteomes" id="UP000199042"/>
    </source>
</evidence>
<organism evidence="15 16">
    <name type="scientific">Trichococcus collinsii</name>
    <dbReference type="NCBI Taxonomy" id="157076"/>
    <lineage>
        <taxon>Bacteria</taxon>
        <taxon>Bacillati</taxon>
        <taxon>Bacillota</taxon>
        <taxon>Bacilli</taxon>
        <taxon>Lactobacillales</taxon>
        <taxon>Carnobacteriaceae</taxon>
        <taxon>Trichococcus</taxon>
    </lineage>
</organism>
<evidence type="ECO:0000313" key="15">
    <source>
        <dbReference type="EMBL" id="SEA56826.1"/>
    </source>
</evidence>
<feature type="transmembrane region" description="Helical" evidence="12">
    <location>
        <begin position="175"/>
        <end position="195"/>
    </location>
</feature>
<evidence type="ECO:0000256" key="8">
    <source>
        <dbReference type="ARBA" id="ARBA00022989"/>
    </source>
</evidence>
<evidence type="ECO:0000256" key="4">
    <source>
        <dbReference type="ARBA" id="ARBA00020739"/>
    </source>
</evidence>
<dbReference type="Pfam" id="PF02706">
    <property type="entry name" value="Wzz"/>
    <property type="match status" value="1"/>
</dbReference>
<dbReference type="RefSeq" id="WP_086985926.1">
    <property type="nucleotide sequence ID" value="NZ_FJNA01000001.1"/>
</dbReference>
<comment type="function">
    <text evidence="11">Required for CpsD phosphorylation. Involved in the regulation of capsular polysaccharide biosynthesis. May be part of a complex that directs the coordinated polymerization and export to the cell surface of the capsular polysaccharide.</text>
</comment>
<dbReference type="Proteomes" id="UP000199042">
    <property type="component" value="Unassembled WGS sequence"/>
</dbReference>
<gene>
    <name evidence="15" type="ORF">SAMN04488525_103474</name>
</gene>
<proteinExistence type="inferred from homology"/>
<evidence type="ECO:0000256" key="10">
    <source>
        <dbReference type="ARBA" id="ARBA00023169"/>
    </source>
</evidence>
<keyword evidence="7" id="KW-0972">Capsule biogenesis/degradation</keyword>
<evidence type="ECO:0000256" key="3">
    <source>
        <dbReference type="ARBA" id="ARBA00006683"/>
    </source>
</evidence>
<evidence type="ECO:0000256" key="12">
    <source>
        <dbReference type="SAM" id="Phobius"/>
    </source>
</evidence>
<dbReference type="GO" id="GO:0004713">
    <property type="term" value="F:protein tyrosine kinase activity"/>
    <property type="evidence" value="ECO:0007669"/>
    <property type="project" value="TreeGrafter"/>
</dbReference>
<dbReference type="InterPro" id="IPR050445">
    <property type="entry name" value="Bact_polysacc_biosynth/exp"/>
</dbReference>
<evidence type="ECO:0000256" key="11">
    <source>
        <dbReference type="ARBA" id="ARBA00045736"/>
    </source>
</evidence>
<dbReference type="Pfam" id="PF13807">
    <property type="entry name" value="GNVR"/>
    <property type="match status" value="1"/>
</dbReference>
<dbReference type="EMBL" id="FNQH01000003">
    <property type="protein sequence ID" value="SEA56826.1"/>
    <property type="molecule type" value="Genomic_DNA"/>
</dbReference>
<sequence>MEEEISLGEIFAILKQRLGSIIVWSMAGLLLAALYTFFFVIPTYQSTSKIVVNQTQNAEQAITNTDIQTNLSLINTYQGIIKEPIILEDVIAKTNSDLTISELRDQLTVQTEDTSLVFGITITDENPFKAAELANATAASFEEKIGSILDVNSVTILSQAVANPIPVSPNTPMNLVLGLLVGLMIGVGLAFLAEFMDKTVKDEKFIEQLGWPNLGSVLLMSDEDLASTRFIQATPDVKSRKAKRRI</sequence>
<keyword evidence="10" id="KW-0270">Exopolysaccharide synthesis</keyword>
<dbReference type="InterPro" id="IPR032807">
    <property type="entry name" value="GNVR"/>
</dbReference>
<comment type="subcellular location">
    <subcellularLocation>
        <location evidence="1">Cell membrane</location>
        <topology evidence="1">Multi-pass membrane protein</topology>
    </subcellularLocation>
</comment>
<keyword evidence="8 12" id="KW-1133">Transmembrane helix</keyword>
<evidence type="ECO:0000259" key="14">
    <source>
        <dbReference type="Pfam" id="PF13807"/>
    </source>
</evidence>
<comment type="caution">
    <text evidence="15">The sequence shown here is derived from an EMBL/GenBank/DDBJ whole genome shotgun (WGS) entry which is preliminary data.</text>
</comment>
<dbReference type="AlphaFoldDB" id="A0AB38A129"/>
<evidence type="ECO:0000256" key="9">
    <source>
        <dbReference type="ARBA" id="ARBA00023136"/>
    </source>
</evidence>
<feature type="transmembrane region" description="Helical" evidence="12">
    <location>
        <begin position="21"/>
        <end position="41"/>
    </location>
</feature>
<evidence type="ECO:0000256" key="1">
    <source>
        <dbReference type="ARBA" id="ARBA00004651"/>
    </source>
</evidence>
<reference evidence="15 16" key="1">
    <citation type="submission" date="2016-10" db="EMBL/GenBank/DDBJ databases">
        <authorList>
            <person name="Varghese N."/>
            <person name="Submissions S."/>
        </authorList>
    </citation>
    <scope>NUCLEOTIDE SEQUENCE [LARGE SCALE GENOMIC DNA]</scope>
    <source>
        <strain evidence="15 16">DSM 14526</strain>
    </source>
</reference>
<evidence type="ECO:0000256" key="2">
    <source>
        <dbReference type="ARBA" id="ARBA00005132"/>
    </source>
</evidence>
<dbReference type="GO" id="GO:0000271">
    <property type="term" value="P:polysaccharide biosynthetic process"/>
    <property type="evidence" value="ECO:0007669"/>
    <property type="project" value="UniProtKB-KW"/>
</dbReference>
<evidence type="ECO:0000256" key="6">
    <source>
        <dbReference type="ARBA" id="ARBA00022692"/>
    </source>
</evidence>
<feature type="domain" description="Polysaccharide chain length determinant N-terminal" evidence="13">
    <location>
        <begin position="3"/>
        <end position="93"/>
    </location>
</feature>